<proteinExistence type="predicted"/>
<keyword evidence="2 4" id="KW-0479">Metal-binding</keyword>
<dbReference type="PROSITE" id="PS51007">
    <property type="entry name" value="CYTC"/>
    <property type="match status" value="2"/>
</dbReference>
<dbReference type="RefSeq" id="WP_133700919.1">
    <property type="nucleotide sequence ID" value="NZ_SNXS01000003.1"/>
</dbReference>
<dbReference type="Gene3D" id="1.10.760.10">
    <property type="entry name" value="Cytochrome c-like domain"/>
    <property type="match status" value="2"/>
</dbReference>
<organism evidence="6 7">
    <name type="scientific">Roseateles toxinivorans</name>
    <dbReference type="NCBI Taxonomy" id="270368"/>
    <lineage>
        <taxon>Bacteria</taxon>
        <taxon>Pseudomonadati</taxon>
        <taxon>Pseudomonadota</taxon>
        <taxon>Betaproteobacteria</taxon>
        <taxon>Burkholderiales</taxon>
        <taxon>Sphaerotilaceae</taxon>
        <taxon>Roseateles</taxon>
    </lineage>
</organism>
<feature type="domain" description="Cytochrome c" evidence="5">
    <location>
        <begin position="196"/>
        <end position="294"/>
    </location>
</feature>
<dbReference type="Pfam" id="PF13442">
    <property type="entry name" value="Cytochrome_CBB3"/>
    <property type="match status" value="1"/>
</dbReference>
<evidence type="ECO:0000256" key="1">
    <source>
        <dbReference type="ARBA" id="ARBA00022617"/>
    </source>
</evidence>
<dbReference type="SUPFAM" id="SSF46626">
    <property type="entry name" value="Cytochrome c"/>
    <property type="match status" value="2"/>
</dbReference>
<evidence type="ECO:0000256" key="3">
    <source>
        <dbReference type="ARBA" id="ARBA00023004"/>
    </source>
</evidence>
<name>A0A4R6QKY0_9BURK</name>
<keyword evidence="7" id="KW-1185">Reference proteome</keyword>
<dbReference type="GO" id="GO:0046872">
    <property type="term" value="F:metal ion binding"/>
    <property type="evidence" value="ECO:0007669"/>
    <property type="project" value="UniProtKB-KW"/>
</dbReference>
<evidence type="ECO:0000313" key="7">
    <source>
        <dbReference type="Proteomes" id="UP000295361"/>
    </source>
</evidence>
<keyword evidence="3 4" id="KW-0408">Iron</keyword>
<evidence type="ECO:0000256" key="2">
    <source>
        <dbReference type="ARBA" id="ARBA00022723"/>
    </source>
</evidence>
<dbReference type="Proteomes" id="UP000295361">
    <property type="component" value="Unassembled WGS sequence"/>
</dbReference>
<gene>
    <name evidence="6" type="ORF">DES47_10397</name>
</gene>
<dbReference type="OrthoDB" id="9809720at2"/>
<dbReference type="AlphaFoldDB" id="A0A4R6QKY0"/>
<evidence type="ECO:0000256" key="4">
    <source>
        <dbReference type="PROSITE-ProRule" id="PRU00433"/>
    </source>
</evidence>
<dbReference type="EMBL" id="SNXS01000003">
    <property type="protein sequence ID" value="TDP71119.1"/>
    <property type="molecule type" value="Genomic_DNA"/>
</dbReference>
<dbReference type="InterPro" id="IPR036909">
    <property type="entry name" value="Cyt_c-like_dom_sf"/>
</dbReference>
<dbReference type="PANTHER" id="PTHR35008:SF4">
    <property type="entry name" value="BLL4482 PROTEIN"/>
    <property type="match status" value="1"/>
</dbReference>
<protein>
    <submittedName>
        <fullName evidence="6">Cbb3-type cytochrome c oxidase subunit III</fullName>
    </submittedName>
</protein>
<dbReference type="GO" id="GO:0009055">
    <property type="term" value="F:electron transfer activity"/>
    <property type="evidence" value="ECO:0007669"/>
    <property type="project" value="InterPro"/>
</dbReference>
<dbReference type="GO" id="GO:0020037">
    <property type="term" value="F:heme binding"/>
    <property type="evidence" value="ECO:0007669"/>
    <property type="project" value="InterPro"/>
</dbReference>
<accession>A0A4R6QKY0</accession>
<feature type="domain" description="Cytochrome c" evidence="5">
    <location>
        <begin position="52"/>
        <end position="151"/>
    </location>
</feature>
<keyword evidence="1 4" id="KW-0349">Heme</keyword>
<dbReference type="InterPro" id="IPR009056">
    <property type="entry name" value="Cyt_c-like_dom"/>
</dbReference>
<sequence>MNKWVKRGALTLAGVVGTIALALLAAQPLAERRMQRVLDVKVQPLAYRDDLPAVERGRYLYNSRGCAECHGADGAGRVFVEAPDGLKLKGPNISPGPGNVVAGYKPEDWVRTLRHGVKPDGRPALIMPSEDYARFTDTDLAALVAYVRQLPPVAGEAAVVKLPLVPKALYAAGLIPDAYEKIDHSLPPPQPVPESVTLAHGAYVASMCIGCHGARLSGGKIPGGPPDWPEAANLTPGAGSGMTRYATAQQFTQMLRDGKRPDGSAVSPVMPFGALKELNDTDAAALHLYLQSLAPLPAGGR</sequence>
<evidence type="ECO:0000313" key="6">
    <source>
        <dbReference type="EMBL" id="TDP71119.1"/>
    </source>
</evidence>
<reference evidence="6 7" key="1">
    <citation type="submission" date="2019-03" db="EMBL/GenBank/DDBJ databases">
        <title>Genomic Encyclopedia of Type Strains, Phase IV (KMG-IV): sequencing the most valuable type-strain genomes for metagenomic binning, comparative biology and taxonomic classification.</title>
        <authorList>
            <person name="Goeker M."/>
        </authorList>
    </citation>
    <scope>NUCLEOTIDE SEQUENCE [LARGE SCALE GENOMIC DNA]</scope>
    <source>
        <strain evidence="6 7">DSM 16998</strain>
    </source>
</reference>
<evidence type="ECO:0000259" key="5">
    <source>
        <dbReference type="PROSITE" id="PS51007"/>
    </source>
</evidence>
<dbReference type="PANTHER" id="PTHR35008">
    <property type="entry name" value="BLL4482 PROTEIN-RELATED"/>
    <property type="match status" value="1"/>
</dbReference>
<dbReference type="Pfam" id="PF00034">
    <property type="entry name" value="Cytochrom_C"/>
    <property type="match status" value="1"/>
</dbReference>
<comment type="caution">
    <text evidence="6">The sequence shown here is derived from an EMBL/GenBank/DDBJ whole genome shotgun (WGS) entry which is preliminary data.</text>
</comment>
<dbReference type="InParanoid" id="A0A4R6QKY0"/>
<dbReference type="InterPro" id="IPR051459">
    <property type="entry name" value="Cytochrome_c-type_DH"/>
</dbReference>